<gene>
    <name evidence="3" type="ORF">GCM10022226_14470</name>
</gene>
<dbReference type="CDD" id="cd00413">
    <property type="entry name" value="Glyco_hydrolase_16"/>
    <property type="match status" value="1"/>
</dbReference>
<dbReference type="PROSITE" id="PS51318">
    <property type="entry name" value="TAT"/>
    <property type="match status" value="1"/>
</dbReference>
<dbReference type="PROSITE" id="PS51172">
    <property type="entry name" value="CBM3"/>
    <property type="match status" value="1"/>
</dbReference>
<dbReference type="EMBL" id="BAAAZR010000002">
    <property type="protein sequence ID" value="GAA3796261.1"/>
    <property type="molecule type" value="Genomic_DNA"/>
</dbReference>
<dbReference type="InterPro" id="IPR000757">
    <property type="entry name" value="Beta-glucanase-like"/>
</dbReference>
<dbReference type="InterPro" id="IPR001956">
    <property type="entry name" value="CBM3"/>
</dbReference>
<evidence type="ECO:0000313" key="4">
    <source>
        <dbReference type="Proteomes" id="UP001500888"/>
    </source>
</evidence>
<feature type="domain" description="GH16" evidence="2">
    <location>
        <begin position="149"/>
        <end position="451"/>
    </location>
</feature>
<dbReference type="InterPro" id="IPR036966">
    <property type="entry name" value="CBM3_sf"/>
</dbReference>
<dbReference type="PROSITE" id="PS51762">
    <property type="entry name" value="GH16_2"/>
    <property type="match status" value="1"/>
</dbReference>
<evidence type="ECO:0000313" key="3">
    <source>
        <dbReference type="EMBL" id="GAA3796261.1"/>
    </source>
</evidence>
<dbReference type="RefSeq" id="WP_344935831.1">
    <property type="nucleotide sequence ID" value="NZ_BAAAZR010000002.1"/>
</dbReference>
<dbReference type="Pfam" id="PF00942">
    <property type="entry name" value="CBM_3"/>
    <property type="match status" value="1"/>
</dbReference>
<dbReference type="InterPro" id="IPR013320">
    <property type="entry name" value="ConA-like_dom_sf"/>
</dbReference>
<dbReference type="SMART" id="SM01067">
    <property type="entry name" value="CBM_3"/>
    <property type="match status" value="1"/>
</dbReference>
<dbReference type="InterPro" id="IPR006311">
    <property type="entry name" value="TAT_signal"/>
</dbReference>
<dbReference type="SUPFAM" id="SSF49384">
    <property type="entry name" value="Carbohydrate-binding domain"/>
    <property type="match status" value="1"/>
</dbReference>
<keyword evidence="4" id="KW-1185">Reference proteome</keyword>
<comment type="caution">
    <text evidence="3">The sequence shown here is derived from an EMBL/GenBank/DDBJ whole genome shotgun (WGS) entry which is preliminary data.</text>
</comment>
<dbReference type="InterPro" id="IPR008965">
    <property type="entry name" value="CBM2/CBM3_carb-bd_dom_sf"/>
</dbReference>
<name>A0ABP7HS38_9ACTN</name>
<dbReference type="Proteomes" id="UP001500888">
    <property type="component" value="Unassembled WGS sequence"/>
</dbReference>
<evidence type="ECO:0000259" key="1">
    <source>
        <dbReference type="PROSITE" id="PS51172"/>
    </source>
</evidence>
<dbReference type="Gene3D" id="2.60.40.710">
    <property type="entry name" value="Endoglucanase-like"/>
    <property type="match status" value="1"/>
</dbReference>
<organism evidence="3 4">
    <name type="scientific">Sphaerisporangium flaviroseum</name>
    <dbReference type="NCBI Taxonomy" id="509199"/>
    <lineage>
        <taxon>Bacteria</taxon>
        <taxon>Bacillati</taxon>
        <taxon>Actinomycetota</taxon>
        <taxon>Actinomycetes</taxon>
        <taxon>Streptosporangiales</taxon>
        <taxon>Streptosporangiaceae</taxon>
        <taxon>Sphaerisporangium</taxon>
    </lineage>
</organism>
<accession>A0ABP7HS38</accession>
<sequence length="477" mass="51352">MPSETRRPRTSRRLLLGGLVSALLATTIGVSAAGPAGAAQSLRLQYKTSATGATADQVEPWFDLVNDGPSAVPLSEVKIRYYFKADSPSQQYRFACSWAVISCSTVTGTFGAISPGTASADRYLEVGFTSGNLAAAARTGDLQLRFHRTDWQTTTQSDDHSFGPARTTYGDWTKVTVYRNGALVWGTAPAGGGPSPSPTPTVTPPPGGNAGVVFDDFAYTNSDDPNITAHKWTVRTNSGGPGVPGASWPKGNVSFPSIGTGNQALQLKAVSDGTGAGTQQAEFLHQRKFLEGTYAARVNFSDAPVSGPDGDNIVETFFTITPLAADLDPNYSEQDFEYLPNGGWGEPGNIMYATSWETYRNEPWLAVNVHNEVRASYAGWHNLVLQVSGGQIKYYIDGALFAQHGDIYYPETVQSVNFNLWFISGGLVGSSTQRSYVQQVDWFYHAKNEVVAPNEVVNRVNGYRSAATRWVDTVPAP</sequence>
<feature type="domain" description="CBM3" evidence="1">
    <location>
        <begin position="38"/>
        <end position="190"/>
    </location>
</feature>
<proteinExistence type="predicted"/>
<protein>
    <submittedName>
        <fullName evidence="3">Cellulose binding domain-containing protein</fullName>
    </submittedName>
</protein>
<dbReference type="Gene3D" id="2.60.120.200">
    <property type="match status" value="1"/>
</dbReference>
<dbReference type="SUPFAM" id="SSF49899">
    <property type="entry name" value="Concanavalin A-like lectins/glucanases"/>
    <property type="match status" value="1"/>
</dbReference>
<evidence type="ECO:0000259" key="2">
    <source>
        <dbReference type="PROSITE" id="PS51762"/>
    </source>
</evidence>
<reference evidence="4" key="1">
    <citation type="journal article" date="2019" name="Int. J. Syst. Evol. Microbiol.">
        <title>The Global Catalogue of Microorganisms (GCM) 10K type strain sequencing project: providing services to taxonomists for standard genome sequencing and annotation.</title>
        <authorList>
            <consortium name="The Broad Institute Genomics Platform"/>
            <consortium name="The Broad Institute Genome Sequencing Center for Infectious Disease"/>
            <person name="Wu L."/>
            <person name="Ma J."/>
        </authorList>
    </citation>
    <scope>NUCLEOTIDE SEQUENCE [LARGE SCALE GENOMIC DNA]</scope>
    <source>
        <strain evidence="4">JCM 16908</strain>
    </source>
</reference>